<evidence type="ECO:0000256" key="3">
    <source>
        <dbReference type="ARBA" id="ARBA00022737"/>
    </source>
</evidence>
<dbReference type="SMART" id="SM00028">
    <property type="entry name" value="TPR"/>
    <property type="match status" value="4"/>
</dbReference>
<evidence type="ECO:0000256" key="5">
    <source>
        <dbReference type="SAM" id="MobiDB-lite"/>
    </source>
</evidence>
<dbReference type="InterPro" id="IPR052386">
    <property type="entry name" value="GPSM"/>
</dbReference>
<protein>
    <recommendedName>
        <fullName evidence="8">Tetratricopeptide repeat protein</fullName>
    </recommendedName>
</protein>
<dbReference type="Gene3D" id="1.25.40.10">
    <property type="entry name" value="Tetratricopeptide repeat domain"/>
    <property type="match status" value="1"/>
</dbReference>
<evidence type="ECO:0000256" key="1">
    <source>
        <dbReference type="ARBA" id="ARBA00004496"/>
    </source>
</evidence>
<name>A0A7M5X8F7_9CNID</name>
<dbReference type="PROSITE" id="PS50005">
    <property type="entry name" value="TPR"/>
    <property type="match status" value="1"/>
</dbReference>
<dbReference type="SUPFAM" id="SSF48452">
    <property type="entry name" value="TPR-like"/>
    <property type="match status" value="1"/>
</dbReference>
<dbReference type="PANTHER" id="PTHR45954">
    <property type="entry name" value="LD33695P"/>
    <property type="match status" value="1"/>
</dbReference>
<dbReference type="GeneID" id="136802007"/>
<proteinExistence type="predicted"/>
<feature type="repeat" description="TPR" evidence="4">
    <location>
        <begin position="64"/>
        <end position="97"/>
    </location>
</feature>
<reference evidence="6" key="1">
    <citation type="submission" date="2021-01" db="UniProtKB">
        <authorList>
            <consortium name="EnsemblMetazoa"/>
        </authorList>
    </citation>
    <scope>IDENTIFICATION</scope>
</reference>
<feature type="compositionally biased region" description="Basic residues" evidence="5">
    <location>
        <begin position="259"/>
        <end position="271"/>
    </location>
</feature>
<keyword evidence="4" id="KW-0802">TPR repeat</keyword>
<keyword evidence="3" id="KW-0677">Repeat</keyword>
<dbReference type="PANTHER" id="PTHR45954:SF1">
    <property type="entry name" value="LD33695P"/>
    <property type="match status" value="1"/>
</dbReference>
<accession>A0A7M5X8F7</accession>
<keyword evidence="7" id="KW-1185">Reference proteome</keyword>
<feature type="region of interest" description="Disordered" evidence="5">
    <location>
        <begin position="225"/>
        <end position="271"/>
    </location>
</feature>
<keyword evidence="2" id="KW-0963">Cytoplasm</keyword>
<comment type="subcellular location">
    <subcellularLocation>
        <location evidence="1">Cytoplasm</location>
    </subcellularLocation>
</comment>
<dbReference type="OrthoDB" id="5971639at2759"/>
<dbReference type="InterPro" id="IPR019734">
    <property type="entry name" value="TPR_rpt"/>
</dbReference>
<dbReference type="GO" id="GO:0005938">
    <property type="term" value="C:cell cortex"/>
    <property type="evidence" value="ECO:0007669"/>
    <property type="project" value="TreeGrafter"/>
</dbReference>
<dbReference type="GO" id="GO:0001965">
    <property type="term" value="F:G-protein alpha-subunit binding"/>
    <property type="evidence" value="ECO:0007669"/>
    <property type="project" value="TreeGrafter"/>
</dbReference>
<organism evidence="6 7">
    <name type="scientific">Clytia hemisphaerica</name>
    <dbReference type="NCBI Taxonomy" id="252671"/>
    <lineage>
        <taxon>Eukaryota</taxon>
        <taxon>Metazoa</taxon>
        <taxon>Cnidaria</taxon>
        <taxon>Hydrozoa</taxon>
        <taxon>Hydroidolina</taxon>
        <taxon>Leptothecata</taxon>
        <taxon>Obeliida</taxon>
        <taxon>Clytiidae</taxon>
        <taxon>Clytia</taxon>
    </lineage>
</organism>
<evidence type="ECO:0000313" key="6">
    <source>
        <dbReference type="EnsemblMetazoa" id="CLYHEMP019486.1"/>
    </source>
</evidence>
<feature type="compositionally biased region" description="Acidic residues" evidence="5">
    <location>
        <begin position="225"/>
        <end position="249"/>
    </location>
</feature>
<dbReference type="GO" id="GO:0000132">
    <property type="term" value="P:establishment of mitotic spindle orientation"/>
    <property type="evidence" value="ECO:0007669"/>
    <property type="project" value="TreeGrafter"/>
</dbReference>
<dbReference type="AlphaFoldDB" id="A0A7M5X8F7"/>
<evidence type="ECO:0000256" key="2">
    <source>
        <dbReference type="ARBA" id="ARBA00022490"/>
    </source>
</evidence>
<dbReference type="GO" id="GO:0005092">
    <property type="term" value="F:GDP-dissociation inhibitor activity"/>
    <property type="evidence" value="ECO:0007669"/>
    <property type="project" value="TreeGrafter"/>
</dbReference>
<evidence type="ECO:0008006" key="8">
    <source>
        <dbReference type="Google" id="ProtNLM"/>
    </source>
</evidence>
<dbReference type="InterPro" id="IPR011990">
    <property type="entry name" value="TPR-like_helical_dom_sf"/>
</dbReference>
<dbReference type="EnsemblMetazoa" id="CLYHEMT019486.1">
    <property type="protein sequence ID" value="CLYHEMP019486.1"/>
    <property type="gene ID" value="CLYHEMG019486"/>
</dbReference>
<dbReference type="Pfam" id="PF13424">
    <property type="entry name" value="TPR_12"/>
    <property type="match status" value="2"/>
</dbReference>
<evidence type="ECO:0000256" key="4">
    <source>
        <dbReference type="PROSITE-ProRule" id="PRU00339"/>
    </source>
</evidence>
<dbReference type="Proteomes" id="UP000594262">
    <property type="component" value="Unplaced"/>
</dbReference>
<sequence>MVANFKKLIAEVSKMVYEKVDNDAKAYRFLPEAETKDVLKKKVKYLNKHLRDCQQHEKTEKEQVMIYGTLGTAFFKLGNFEKARENYEIQLNMGEELKDLEQQRMAHGNIGVLLKLQWKLSEALERYDLSLDICKKMNNRWGMSRLYNNMANIYEMTMDFEKAIQYQKDRLELAKQLEDQDGLVKSCACIAAMYHTLHDHQSAIDYYEMLMDQLRENLKILEDLADDESGSEDEGYVNLGGDDDDEEGGGEGGEGGDKKKGRFSKFKRKKK</sequence>
<dbReference type="RefSeq" id="XP_066914808.1">
    <property type="nucleotide sequence ID" value="XM_067058707.1"/>
</dbReference>
<evidence type="ECO:0000313" key="7">
    <source>
        <dbReference type="Proteomes" id="UP000594262"/>
    </source>
</evidence>